<proteinExistence type="predicted"/>
<name>A0ACB7H2U4_MANES</name>
<gene>
    <name evidence="1" type="ORF">MANES_09G055500v8</name>
</gene>
<dbReference type="Proteomes" id="UP000091857">
    <property type="component" value="Chromosome 9"/>
</dbReference>
<evidence type="ECO:0000313" key="1">
    <source>
        <dbReference type="EMBL" id="KAG8647029.1"/>
    </source>
</evidence>
<dbReference type="EMBL" id="CM004395">
    <property type="protein sequence ID" value="KAG8647029.1"/>
    <property type="molecule type" value="Genomic_DNA"/>
</dbReference>
<evidence type="ECO:0000313" key="2">
    <source>
        <dbReference type="Proteomes" id="UP000091857"/>
    </source>
</evidence>
<comment type="caution">
    <text evidence="1">The sequence shown here is derived from an EMBL/GenBank/DDBJ whole genome shotgun (WGS) entry which is preliminary data.</text>
</comment>
<protein>
    <submittedName>
        <fullName evidence="1">Uncharacterized protein</fullName>
    </submittedName>
</protein>
<reference evidence="2" key="1">
    <citation type="journal article" date="2016" name="Nat. Biotechnol.">
        <title>Sequencing wild and cultivated cassava and related species reveals extensive interspecific hybridization and genetic diversity.</title>
        <authorList>
            <person name="Bredeson J.V."/>
            <person name="Lyons J.B."/>
            <person name="Prochnik S.E."/>
            <person name="Wu G.A."/>
            <person name="Ha C.M."/>
            <person name="Edsinger-Gonzales E."/>
            <person name="Grimwood J."/>
            <person name="Schmutz J."/>
            <person name="Rabbi I.Y."/>
            <person name="Egesi C."/>
            <person name="Nauluvula P."/>
            <person name="Lebot V."/>
            <person name="Ndunguru J."/>
            <person name="Mkamilo G."/>
            <person name="Bart R.S."/>
            <person name="Setter T.L."/>
            <person name="Gleadow R.M."/>
            <person name="Kulakow P."/>
            <person name="Ferguson M.E."/>
            <person name="Rounsley S."/>
            <person name="Rokhsar D.S."/>
        </authorList>
    </citation>
    <scope>NUCLEOTIDE SEQUENCE [LARGE SCALE GENOMIC DNA]</scope>
    <source>
        <strain evidence="2">cv. AM560-2</strain>
    </source>
</reference>
<keyword evidence="2" id="KW-1185">Reference proteome</keyword>
<sequence length="325" mass="36682">MSFVIFTSSIAPASIVNRYKVHNLLCQKNSSPNPSFPIVHYKCSRVSMVGICTIFRNNSCNIRNFISRDSMDPNNQKFTDVSFDWGDQEEEDPEDMVSPWDGAIIYRRNPSISHIEYCTTLERLGLQKLSTEISKTKASVSGLRVTKAVKDYPLGTPVQISIDVTRKKRKLRLDGIIKTVITLGCNRCGEPTAESIYSNFSMLLTEEPIEEPEIIDMGVIFGEDKFKSSVASSIEEDDEDDASIDWDDRLYFPHEEKEIDISKHIRDLIHIEITINAICDPSCKGLCLKCGTNLNTSSCSCTEERPKEKGYGPLKDLRKQMQSKG</sequence>
<organism evidence="1 2">
    <name type="scientific">Manihot esculenta</name>
    <name type="common">Cassava</name>
    <name type="synonym">Jatropha manihot</name>
    <dbReference type="NCBI Taxonomy" id="3983"/>
    <lineage>
        <taxon>Eukaryota</taxon>
        <taxon>Viridiplantae</taxon>
        <taxon>Streptophyta</taxon>
        <taxon>Embryophyta</taxon>
        <taxon>Tracheophyta</taxon>
        <taxon>Spermatophyta</taxon>
        <taxon>Magnoliopsida</taxon>
        <taxon>eudicotyledons</taxon>
        <taxon>Gunneridae</taxon>
        <taxon>Pentapetalae</taxon>
        <taxon>rosids</taxon>
        <taxon>fabids</taxon>
        <taxon>Malpighiales</taxon>
        <taxon>Euphorbiaceae</taxon>
        <taxon>Crotonoideae</taxon>
        <taxon>Manihoteae</taxon>
        <taxon>Manihot</taxon>
    </lineage>
</organism>
<accession>A0ACB7H2U4</accession>